<feature type="compositionally biased region" description="Low complexity" evidence="1">
    <location>
        <begin position="217"/>
        <end position="240"/>
    </location>
</feature>
<dbReference type="OrthoDB" id="2529053at2759"/>
<organism evidence="2 3">
    <name type="scientific">Leucosporidium creatinivorum</name>
    <dbReference type="NCBI Taxonomy" id="106004"/>
    <lineage>
        <taxon>Eukaryota</taxon>
        <taxon>Fungi</taxon>
        <taxon>Dikarya</taxon>
        <taxon>Basidiomycota</taxon>
        <taxon>Pucciniomycotina</taxon>
        <taxon>Microbotryomycetes</taxon>
        <taxon>Leucosporidiales</taxon>
        <taxon>Leucosporidium</taxon>
    </lineage>
</organism>
<keyword evidence="3" id="KW-1185">Reference proteome</keyword>
<evidence type="ECO:0000313" key="3">
    <source>
        <dbReference type="Proteomes" id="UP000193467"/>
    </source>
</evidence>
<dbReference type="Proteomes" id="UP000193467">
    <property type="component" value="Unassembled WGS sequence"/>
</dbReference>
<protein>
    <submittedName>
        <fullName evidence="2">Uncharacterized protein</fullName>
    </submittedName>
</protein>
<dbReference type="STRING" id="106004.A0A1Y2G673"/>
<evidence type="ECO:0000313" key="2">
    <source>
        <dbReference type="EMBL" id="ORY91481.1"/>
    </source>
</evidence>
<dbReference type="AlphaFoldDB" id="A0A1Y2G673"/>
<evidence type="ECO:0000256" key="1">
    <source>
        <dbReference type="SAM" id="MobiDB-lite"/>
    </source>
</evidence>
<gene>
    <name evidence="2" type="ORF">BCR35DRAFT_298652</name>
</gene>
<reference evidence="2 3" key="1">
    <citation type="submission" date="2016-07" db="EMBL/GenBank/DDBJ databases">
        <title>Pervasive Adenine N6-methylation of Active Genes in Fungi.</title>
        <authorList>
            <consortium name="DOE Joint Genome Institute"/>
            <person name="Mondo S.J."/>
            <person name="Dannebaum R.O."/>
            <person name="Kuo R.C."/>
            <person name="Labutti K."/>
            <person name="Haridas S."/>
            <person name="Kuo A."/>
            <person name="Salamov A."/>
            <person name="Ahrendt S.R."/>
            <person name="Lipzen A."/>
            <person name="Sullivan W."/>
            <person name="Andreopoulos W.B."/>
            <person name="Clum A."/>
            <person name="Lindquist E."/>
            <person name="Daum C."/>
            <person name="Ramamoorthy G.K."/>
            <person name="Gryganskyi A."/>
            <person name="Culley D."/>
            <person name="Magnuson J.K."/>
            <person name="James T.Y."/>
            <person name="O'Malley M.A."/>
            <person name="Stajich J.E."/>
            <person name="Spatafora J.W."/>
            <person name="Visel A."/>
            <person name="Grigoriev I.V."/>
        </authorList>
    </citation>
    <scope>NUCLEOTIDE SEQUENCE [LARGE SCALE GENOMIC DNA]</scope>
    <source>
        <strain evidence="2 3">62-1032</strain>
    </source>
</reference>
<dbReference type="InParanoid" id="A0A1Y2G673"/>
<comment type="caution">
    <text evidence="2">The sequence shown here is derived from an EMBL/GenBank/DDBJ whole genome shotgun (WGS) entry which is preliminary data.</text>
</comment>
<feature type="region of interest" description="Disordered" evidence="1">
    <location>
        <begin position="215"/>
        <end position="281"/>
    </location>
</feature>
<name>A0A1Y2G673_9BASI</name>
<accession>A0A1Y2G673</accession>
<dbReference type="EMBL" id="MCGR01000002">
    <property type="protein sequence ID" value="ORY91481.1"/>
    <property type="molecule type" value="Genomic_DNA"/>
</dbReference>
<sequence>MEGASNEQRVATSSQIELQTPAFKDHLSSLPPELLRPIFHLTQEDGPQPLAPLNRSLLSLGREALFERVVISSSPQLELFVEAVRAGAVGGYIEQLELEISQQTEDGEETIAEIVGSEDGGTPSDEALVECFAQLNQLTSLKVIGSSRIAALVLSYRVARSSLPALGGLTLAASFKDWSNPFNPEHYKQLGRYGGRTGLGLDYFDITILRDIDSITETPPSSHPSAPSSESQSVDESPGSTVSAEQVESLEATEAEDDLKREDDEPEGTDEDGYSFASTDDENFGVELPPLSAARVAGPLSHPFALDLADLTRDNIATIIVSTSPLPSFRPFLEPTFCPELLRSLILRKIYGGGGLDPLDDLLLSFTALEELELAKGTFSPSLFTQILPTRPISRLVFGLEAEVTSQQLLDLVHGPQRLSSLKVLCLDVVNGTKGTAVGMMPYLGTEDWLYPDWILPRWPEGLTRRSVEELVRIAEKEGIRVEGTTLEAMKVEDAHEEELDWVNMMRIETWGDYEDSYEED</sequence>
<feature type="compositionally biased region" description="Acidic residues" evidence="1">
    <location>
        <begin position="264"/>
        <end position="281"/>
    </location>
</feature>
<proteinExistence type="predicted"/>